<accession>A0AAD5WM46</accession>
<name>A0AAD5WM46_PARTN</name>
<comment type="caution">
    <text evidence="1">The sequence shown here is derived from an EMBL/GenBank/DDBJ whole genome shotgun (WGS) entry which is preliminary data.</text>
</comment>
<evidence type="ECO:0000313" key="2">
    <source>
        <dbReference type="Proteomes" id="UP001196413"/>
    </source>
</evidence>
<reference evidence="1" key="1">
    <citation type="submission" date="2021-06" db="EMBL/GenBank/DDBJ databases">
        <title>Parelaphostrongylus tenuis whole genome reference sequence.</title>
        <authorList>
            <person name="Garwood T.J."/>
            <person name="Larsen P.A."/>
            <person name="Fountain-Jones N.M."/>
            <person name="Garbe J.R."/>
            <person name="Macchietto M.G."/>
            <person name="Kania S.A."/>
            <person name="Gerhold R.W."/>
            <person name="Richards J.E."/>
            <person name="Wolf T.M."/>
        </authorList>
    </citation>
    <scope>NUCLEOTIDE SEQUENCE</scope>
    <source>
        <strain evidence="1">MNPRO001-30</strain>
        <tissue evidence="1">Meninges</tissue>
    </source>
</reference>
<proteinExistence type="predicted"/>
<dbReference type="AlphaFoldDB" id="A0AAD5WM46"/>
<dbReference type="EMBL" id="JAHQIW010007481">
    <property type="protein sequence ID" value="KAJ1374720.1"/>
    <property type="molecule type" value="Genomic_DNA"/>
</dbReference>
<evidence type="ECO:0000313" key="1">
    <source>
        <dbReference type="EMBL" id="KAJ1374720.1"/>
    </source>
</evidence>
<keyword evidence="2" id="KW-1185">Reference proteome</keyword>
<protein>
    <submittedName>
        <fullName evidence="1">Uncharacterized protein</fullName>
    </submittedName>
</protein>
<dbReference type="Proteomes" id="UP001196413">
    <property type="component" value="Unassembled WGS sequence"/>
</dbReference>
<gene>
    <name evidence="1" type="ORF">KIN20_037471</name>
</gene>
<sequence>MPKEEKCTTVDNMVTGICIELDMTNRNGEKCSEGDAAMMKITPVPANVTSISGTLSV</sequence>
<organism evidence="1 2">
    <name type="scientific">Parelaphostrongylus tenuis</name>
    <name type="common">Meningeal worm</name>
    <dbReference type="NCBI Taxonomy" id="148309"/>
    <lineage>
        <taxon>Eukaryota</taxon>
        <taxon>Metazoa</taxon>
        <taxon>Ecdysozoa</taxon>
        <taxon>Nematoda</taxon>
        <taxon>Chromadorea</taxon>
        <taxon>Rhabditida</taxon>
        <taxon>Rhabditina</taxon>
        <taxon>Rhabditomorpha</taxon>
        <taxon>Strongyloidea</taxon>
        <taxon>Metastrongylidae</taxon>
        <taxon>Parelaphostrongylus</taxon>
    </lineage>
</organism>